<accession>A0A4D5ZD48</accession>
<keyword evidence="2" id="KW-1185">Reference proteome</keyword>
<sequence>MNFEIPQRHPFAVPESMVLTPNTAVPLTVHHPDYEHVNHPKHYNTHPSGVECVDIAELMLFNVGNAFKYVYRRGDKGKAGQDIDKALWYLRRELDRLSLFVLKNPAHVIDCMYANATFSEEVWALSYRVIALEQHPLVADFYSAIFDDCSISNYINSLEEAISLLERLKQET</sequence>
<dbReference type="EMBL" id="MK552140">
    <property type="protein sequence ID" value="QBX06600.1"/>
    <property type="molecule type" value="Genomic_DNA"/>
</dbReference>
<evidence type="ECO:0000313" key="2">
    <source>
        <dbReference type="Proteomes" id="UP000296455"/>
    </source>
</evidence>
<reference evidence="1 2" key="1">
    <citation type="submission" date="2019-02" db="EMBL/GenBank/DDBJ databases">
        <title>Complete genome sequence of Burkholderia cenocepacia phage BcepSaruman.</title>
        <authorList>
            <person name="Park K."/>
            <person name="Liu M."/>
            <person name="Gill J."/>
        </authorList>
    </citation>
    <scope>NUCLEOTIDE SEQUENCE [LARGE SCALE GENOMIC DNA]</scope>
</reference>
<dbReference type="InterPro" id="IPR021739">
    <property type="entry name" value="SaV-like"/>
</dbReference>
<protein>
    <recommendedName>
        <fullName evidence="3">DUF3310 domain-containing protein</fullName>
    </recommendedName>
</protein>
<proteinExistence type="predicted"/>
<organism evidence="1 2">
    <name type="scientific">Burkholderia phage BcepSaruman</name>
    <dbReference type="NCBI Taxonomy" id="2530032"/>
    <lineage>
        <taxon>Viruses</taxon>
        <taxon>Duplodnaviria</taxon>
        <taxon>Heunggongvirae</taxon>
        <taxon>Uroviricota</taxon>
        <taxon>Caudoviricetes</taxon>
        <taxon>Sarumanvirus</taxon>
        <taxon>Sarumanvirus bcepsaruman</taxon>
    </lineage>
</organism>
<dbReference type="Proteomes" id="UP000296455">
    <property type="component" value="Segment"/>
</dbReference>
<evidence type="ECO:0000313" key="1">
    <source>
        <dbReference type="EMBL" id="QBX06600.1"/>
    </source>
</evidence>
<dbReference type="Pfam" id="PF11753">
    <property type="entry name" value="DUF3310"/>
    <property type="match status" value="1"/>
</dbReference>
<evidence type="ECO:0008006" key="3">
    <source>
        <dbReference type="Google" id="ProtNLM"/>
    </source>
</evidence>
<gene>
    <name evidence="1" type="ORF">BcepSaruman_187</name>
</gene>
<name>A0A4D5ZD48_9CAUD</name>